<dbReference type="FunFam" id="3.20.20.140:FF:000174">
    <property type="entry name" value="Dihydropyrimidinase-related protein 2"/>
    <property type="match status" value="1"/>
</dbReference>
<keyword evidence="4 5" id="KW-0665">Pyrimidine biosynthesis</keyword>
<accession>A0A2H4VC50</accession>
<feature type="domain" description="Amidohydrolase-related" evidence="6">
    <location>
        <begin position="284"/>
        <end position="411"/>
    </location>
</feature>
<keyword evidence="2 5" id="KW-0479">Metal-binding</keyword>
<evidence type="ECO:0000256" key="4">
    <source>
        <dbReference type="ARBA" id="ARBA00022975"/>
    </source>
</evidence>
<dbReference type="OrthoDB" id="50279at2157"/>
<feature type="binding site" evidence="5">
    <location>
        <position position="56"/>
    </location>
    <ligand>
        <name>Zn(2+)</name>
        <dbReference type="ChEBI" id="CHEBI:29105"/>
        <label>1</label>
    </ligand>
</feature>
<dbReference type="GO" id="GO:0005737">
    <property type="term" value="C:cytoplasm"/>
    <property type="evidence" value="ECO:0007669"/>
    <property type="project" value="TreeGrafter"/>
</dbReference>
<feature type="modified residue" description="N6-carboxylysine" evidence="5">
    <location>
        <position position="140"/>
    </location>
</feature>
<dbReference type="PROSITE" id="PS00483">
    <property type="entry name" value="DIHYDROOROTASE_2"/>
    <property type="match status" value="1"/>
</dbReference>
<keyword evidence="5" id="KW-0862">Zinc</keyword>
<feature type="binding site" evidence="5">
    <location>
        <position position="299"/>
    </location>
    <ligand>
        <name>substrate</name>
    </ligand>
</feature>
<dbReference type="Pfam" id="PF01979">
    <property type="entry name" value="Amidohydro_1"/>
    <property type="match status" value="1"/>
</dbReference>
<dbReference type="PROSITE" id="PS00482">
    <property type="entry name" value="DIHYDROOROTASE_1"/>
    <property type="match status" value="1"/>
</dbReference>
<evidence type="ECO:0000313" key="9">
    <source>
        <dbReference type="EMBL" id="AUB60498.1"/>
    </source>
</evidence>
<dbReference type="GO" id="GO:0044205">
    <property type="term" value="P:'de novo' UMP biosynthetic process"/>
    <property type="evidence" value="ECO:0007669"/>
    <property type="project" value="UniProtKB-UniRule"/>
</dbReference>
<dbReference type="PANTHER" id="PTHR43668:SF2">
    <property type="entry name" value="ALLANTOINASE"/>
    <property type="match status" value="1"/>
</dbReference>
<dbReference type="InterPro" id="IPR002195">
    <property type="entry name" value="Dihydroorotase_CS"/>
</dbReference>
<gene>
    <name evidence="5" type="primary">pyrC</name>
    <name evidence="8" type="ORF">BK007_06205</name>
    <name evidence="9" type="ORF">BK009_07285</name>
    <name evidence="10" type="ORF">HG719_08610</name>
</gene>
<dbReference type="AlphaFoldDB" id="A0A2H4VC50"/>
<feature type="binding site" evidence="5">
    <location>
        <position position="58"/>
    </location>
    <ligand>
        <name>Zn(2+)</name>
        <dbReference type="ChEBI" id="CHEBI:29105"/>
        <label>1</label>
    </ligand>
</feature>
<proteinExistence type="inferred from homology"/>
<dbReference type="GeneID" id="35122942"/>
<dbReference type="RefSeq" id="WP_100905617.1">
    <property type="nucleotide sequence ID" value="NZ_CP017766.1"/>
</dbReference>
<dbReference type="InterPro" id="IPR004722">
    <property type="entry name" value="DHOase"/>
</dbReference>
<evidence type="ECO:0000313" key="13">
    <source>
        <dbReference type="Proteomes" id="UP000591058"/>
    </source>
</evidence>
<dbReference type="CDD" id="cd01318">
    <property type="entry name" value="DHOase_IIb"/>
    <property type="match status" value="1"/>
</dbReference>
<dbReference type="NCBIfam" id="TIGR00857">
    <property type="entry name" value="pyrC_multi"/>
    <property type="match status" value="1"/>
</dbReference>
<dbReference type="UniPathway" id="UPA00070">
    <property type="reaction ID" value="UER00117"/>
</dbReference>
<comment type="similarity">
    <text evidence="5">Belongs to the metallo-dependent hydrolases superfamily. DHOase family. Class I DHOase subfamily.</text>
</comment>
<dbReference type="SUPFAM" id="SSF51338">
    <property type="entry name" value="Composite domain of metallo-dependent hydrolases"/>
    <property type="match status" value="1"/>
</dbReference>
<dbReference type="EMBL" id="JABBYL010000029">
    <property type="protein sequence ID" value="NMO09884.1"/>
    <property type="molecule type" value="Genomic_DNA"/>
</dbReference>
<dbReference type="Proteomes" id="UP000591058">
    <property type="component" value="Unassembled WGS sequence"/>
</dbReference>
<evidence type="ECO:0000256" key="2">
    <source>
        <dbReference type="ARBA" id="ARBA00022723"/>
    </source>
</evidence>
<evidence type="ECO:0000313" key="12">
    <source>
        <dbReference type="Proteomes" id="UP000232806"/>
    </source>
</evidence>
<keyword evidence="11" id="KW-1185">Reference proteome</keyword>
<accession>A0A2H4VQX8</accession>
<dbReference type="InterPro" id="IPR011059">
    <property type="entry name" value="Metal-dep_hydrolase_composite"/>
</dbReference>
<dbReference type="InterPro" id="IPR006680">
    <property type="entry name" value="Amidohydro-rel"/>
</dbReference>
<evidence type="ECO:0000256" key="1">
    <source>
        <dbReference type="ARBA" id="ARBA00008829"/>
    </source>
</evidence>
<dbReference type="Gene3D" id="3.20.20.140">
    <property type="entry name" value="Metal-dependent hydrolases"/>
    <property type="match status" value="1"/>
</dbReference>
<feature type="binding site" evidence="5">
    <location>
        <position position="140"/>
    </location>
    <ligand>
        <name>Zn(2+)</name>
        <dbReference type="ChEBI" id="CHEBI:29105"/>
        <label>1</label>
    </ligand>
</feature>
<dbReference type="InterPro" id="IPR050138">
    <property type="entry name" value="DHOase/Allantoinase_Hydrolase"/>
</dbReference>
<dbReference type="GO" id="GO:0006145">
    <property type="term" value="P:purine nucleobase catabolic process"/>
    <property type="evidence" value="ECO:0007669"/>
    <property type="project" value="TreeGrafter"/>
</dbReference>
<comment type="cofactor">
    <cofactor evidence="5">
        <name>Zn(2+)</name>
        <dbReference type="ChEBI" id="CHEBI:29105"/>
    </cofactor>
    <text evidence="5">Binds 2 Zn(2+) ions per subunit.</text>
</comment>
<dbReference type="EMBL" id="CP017766">
    <property type="protein sequence ID" value="AUB55640.1"/>
    <property type="molecule type" value="Genomic_DNA"/>
</dbReference>
<name>A0A2H4VC50_9EURY</name>
<dbReference type="EMBL" id="CP017768">
    <property type="protein sequence ID" value="AUB60498.1"/>
    <property type="molecule type" value="Genomic_DNA"/>
</dbReference>
<feature type="binding site" evidence="5">
    <location>
        <position position="295"/>
    </location>
    <ligand>
        <name>Zn(2+)</name>
        <dbReference type="ChEBI" id="CHEBI:29105"/>
        <label>1</label>
    </ligand>
</feature>
<evidence type="ECO:0000313" key="11">
    <source>
        <dbReference type="Proteomes" id="UP000232631"/>
    </source>
</evidence>
<reference evidence="11 12" key="1">
    <citation type="submission" date="2016-10" db="EMBL/GenBank/DDBJ databases">
        <title>Comparative genomics between deep and shallow subseafloor isolates.</title>
        <authorList>
            <person name="Ishii S."/>
            <person name="Miller J.R."/>
            <person name="Sutton G."/>
            <person name="Suzuki S."/>
            <person name="Methe B."/>
            <person name="Inagaki F."/>
            <person name="Imachi H."/>
        </authorList>
    </citation>
    <scope>NUCLEOTIDE SEQUENCE [LARGE SCALE GENOMIC DNA]</scope>
    <source>
        <strain evidence="9 11">A8p</strain>
        <strain evidence="8 12">MO-MB1</strain>
    </source>
</reference>
<dbReference type="InterPro" id="IPR032466">
    <property type="entry name" value="Metal_Hydrolase"/>
</dbReference>
<evidence type="ECO:0000313" key="8">
    <source>
        <dbReference type="EMBL" id="AUB55640.1"/>
    </source>
</evidence>
<comment type="pathway">
    <text evidence="5">Pyrimidine metabolism; UMP biosynthesis via de novo pathway; (S)-dihydroorotate from bicarbonate: step 3/3.</text>
</comment>
<feature type="binding site" evidence="5">
    <location>
        <position position="90"/>
    </location>
    <ligand>
        <name>substrate</name>
    </ligand>
</feature>
<dbReference type="KEGG" id="msub:BK009_07285"/>
<dbReference type="Gene3D" id="2.30.40.10">
    <property type="entry name" value="Urease, subunit C, domain 1"/>
    <property type="match status" value="1"/>
</dbReference>
<reference evidence="10 13" key="2">
    <citation type="submission" date="2020-04" db="EMBL/GenBank/DDBJ databases">
        <title>Draft genome of Methanobacterium subterraneum isolated from animal feces.</title>
        <authorList>
            <person name="Ouboter H.T."/>
            <person name="Berger S."/>
            <person name="Gungor E."/>
            <person name="Jetten M.S.M."/>
            <person name="Welte C.U."/>
        </authorList>
    </citation>
    <scope>NUCLEOTIDE SEQUENCE [LARGE SCALE GENOMIC DNA]</scope>
    <source>
        <strain evidence="10">HO_2020</strain>
    </source>
</reference>
<dbReference type="Proteomes" id="UP000232631">
    <property type="component" value="Chromosome"/>
</dbReference>
<dbReference type="GO" id="GO:0004038">
    <property type="term" value="F:allantoinase activity"/>
    <property type="evidence" value="ECO:0007669"/>
    <property type="project" value="TreeGrafter"/>
</dbReference>
<keyword evidence="3 5" id="KW-0378">Hydrolase</keyword>
<dbReference type="EC" id="3.5.2.3" evidence="5"/>
<dbReference type="Pfam" id="PF12890">
    <property type="entry name" value="DHOase"/>
    <property type="match status" value="1"/>
</dbReference>
<feature type="active site" evidence="5">
    <location>
        <position position="295"/>
    </location>
</feature>
<evidence type="ECO:0000259" key="6">
    <source>
        <dbReference type="Pfam" id="PF01979"/>
    </source>
</evidence>
<feature type="domain" description="Dihydroorotase catalytic" evidence="7">
    <location>
        <begin position="45"/>
        <end position="229"/>
    </location>
</feature>
<evidence type="ECO:0000313" key="10">
    <source>
        <dbReference type="EMBL" id="NMO09884.1"/>
    </source>
</evidence>
<dbReference type="InterPro" id="IPR024403">
    <property type="entry name" value="DHOase_cat"/>
</dbReference>
<sequence>MMDLCITNCRLDINSKEVCLGIEDGKIVSIKKLPSNASSIIDVKGKLVLPGLIDAHVHFRDPGLTIKEDFYTGSAAAAAGGFTTIMDMPNTIPPTNTPHAFQKKMEIARKKSLVDFGLHVGVGDLSNIGELAKLRPASFKIFMDLVDDDFLMDAFSKINVVSGDHLISLHAEDPQVVNQCTHEMKMKGSSPELYAEARPPQAEIEAVVSAISLGNKFDQKIHFCHVSTRKSLKLITEAKKAGSKITSEITPHHLFLDSSYLKTYGNQAKTNPPLRDNENRLQVNDLNYIDIIGTDHAPHTLDEKKKDVWNAPPGVPGLETILPLLLTQLNQGKIAIGDIKRLLCETPAKIFNIPHKGFIREGMDADLVVVDLKKESVIDPAIFQSKAKYSPFEGFHVQGVPVMTMVRGQKVMEKGYILDNQGKCVYA</sequence>
<feature type="binding site" evidence="5">
    <location>
        <begin position="58"/>
        <end position="60"/>
    </location>
    <ligand>
        <name>substrate</name>
    </ligand>
</feature>
<protein>
    <recommendedName>
        <fullName evidence="5">Dihydroorotase</fullName>
        <shortName evidence="5">DHOase</shortName>
        <ecNumber evidence="5">3.5.2.3</ecNumber>
    </recommendedName>
</protein>
<feature type="binding site" evidence="5">
    <location>
        <begin position="313"/>
        <end position="314"/>
    </location>
    <ligand>
        <name>substrate</name>
    </ligand>
</feature>
<organism evidence="8 12">
    <name type="scientific">Methanobacterium subterraneum</name>
    <dbReference type="NCBI Taxonomy" id="59277"/>
    <lineage>
        <taxon>Archaea</taxon>
        <taxon>Methanobacteriati</taxon>
        <taxon>Methanobacteriota</taxon>
        <taxon>Methanomada group</taxon>
        <taxon>Methanobacteria</taxon>
        <taxon>Methanobacteriales</taxon>
        <taxon>Methanobacteriaceae</taxon>
        <taxon>Methanobacterium</taxon>
    </lineage>
</organism>
<comment type="similarity">
    <text evidence="1">Belongs to the metallo-dependent hydrolases superfamily. Hydantoinase/dihydropyrimidinase family.</text>
</comment>
<feature type="binding site" evidence="5">
    <location>
        <position position="170"/>
    </location>
    <ligand>
        <name>Zn(2+)</name>
        <dbReference type="ChEBI" id="CHEBI:29105"/>
        <label>2</label>
    </ligand>
</feature>
<comment type="function">
    <text evidence="5">Catalyzes the reversible cyclization of carbamoyl aspartate to dihydroorotate.</text>
</comment>
<feature type="binding site" evidence="5">
    <location>
        <position position="140"/>
    </location>
    <ligand>
        <name>Zn(2+)</name>
        <dbReference type="ChEBI" id="CHEBI:29105"/>
        <label>2</label>
    </ligand>
</feature>
<comment type="catalytic activity">
    <reaction evidence="5">
        <text>(S)-dihydroorotate + H2O = N-carbamoyl-L-aspartate + H(+)</text>
        <dbReference type="Rhea" id="RHEA:24296"/>
        <dbReference type="ChEBI" id="CHEBI:15377"/>
        <dbReference type="ChEBI" id="CHEBI:15378"/>
        <dbReference type="ChEBI" id="CHEBI:30864"/>
        <dbReference type="ChEBI" id="CHEBI:32814"/>
        <dbReference type="EC" id="3.5.2.3"/>
    </reaction>
</comment>
<dbReference type="PANTHER" id="PTHR43668">
    <property type="entry name" value="ALLANTOINASE"/>
    <property type="match status" value="1"/>
</dbReference>
<feature type="binding site" evidence="5">
    <location>
        <position position="225"/>
    </location>
    <ligand>
        <name>Zn(2+)</name>
        <dbReference type="ChEBI" id="CHEBI:29105"/>
        <label>2</label>
    </ligand>
</feature>
<evidence type="ECO:0000256" key="5">
    <source>
        <dbReference type="HAMAP-Rule" id="MF_00220"/>
    </source>
</evidence>
<evidence type="ECO:0000259" key="7">
    <source>
        <dbReference type="Pfam" id="PF12890"/>
    </source>
</evidence>
<dbReference type="GO" id="GO:0004151">
    <property type="term" value="F:dihydroorotase activity"/>
    <property type="evidence" value="ECO:0007669"/>
    <property type="project" value="UniProtKB-UniRule"/>
</dbReference>
<dbReference type="HAMAP" id="MF_00220_A">
    <property type="entry name" value="PyrC_classI_A"/>
    <property type="match status" value="1"/>
</dbReference>
<dbReference type="GO" id="GO:0008270">
    <property type="term" value="F:zinc ion binding"/>
    <property type="evidence" value="ECO:0007669"/>
    <property type="project" value="UniProtKB-UniRule"/>
</dbReference>
<evidence type="ECO:0000256" key="3">
    <source>
        <dbReference type="ARBA" id="ARBA00022801"/>
    </source>
</evidence>
<dbReference type="Proteomes" id="UP000232806">
    <property type="component" value="Chromosome"/>
</dbReference>
<dbReference type="SUPFAM" id="SSF51556">
    <property type="entry name" value="Metallo-dependent hydrolases"/>
    <property type="match status" value="1"/>
</dbReference>